<evidence type="ECO:0000313" key="2">
    <source>
        <dbReference type="Proteomes" id="UP000805193"/>
    </source>
</evidence>
<organism evidence="1 2">
    <name type="scientific">Ixodes persulcatus</name>
    <name type="common">Taiga tick</name>
    <dbReference type="NCBI Taxonomy" id="34615"/>
    <lineage>
        <taxon>Eukaryota</taxon>
        <taxon>Metazoa</taxon>
        <taxon>Ecdysozoa</taxon>
        <taxon>Arthropoda</taxon>
        <taxon>Chelicerata</taxon>
        <taxon>Arachnida</taxon>
        <taxon>Acari</taxon>
        <taxon>Parasitiformes</taxon>
        <taxon>Ixodida</taxon>
        <taxon>Ixodoidea</taxon>
        <taxon>Ixodidae</taxon>
        <taxon>Ixodinae</taxon>
        <taxon>Ixodes</taxon>
    </lineage>
</organism>
<sequence length="206" mass="23478">MMTPKRATGFLRDDEARVGQPWGHCARGDFNCVLCSTDRAGGVARKDSSATTLRDVLRDHDVVDVTSSKAVEARHEEQALTGTLRIILEEEEKRPGAFAEAIRHCKTRFQEMLEERLRGAQVRNQELFLEGETRPTKIFRTFERKRAQANHISNVRYEGHQVSGQEEVAAAFESHYKKLFCKQECDASTHHAFLHELATVLEILRT</sequence>
<reference evidence="1 2" key="1">
    <citation type="journal article" date="2020" name="Cell">
        <title>Large-Scale Comparative Analyses of Tick Genomes Elucidate Their Genetic Diversity and Vector Capacities.</title>
        <authorList>
            <consortium name="Tick Genome and Microbiome Consortium (TIGMIC)"/>
            <person name="Jia N."/>
            <person name="Wang J."/>
            <person name="Shi W."/>
            <person name="Du L."/>
            <person name="Sun Y."/>
            <person name="Zhan W."/>
            <person name="Jiang J.F."/>
            <person name="Wang Q."/>
            <person name="Zhang B."/>
            <person name="Ji P."/>
            <person name="Bell-Sakyi L."/>
            <person name="Cui X.M."/>
            <person name="Yuan T.T."/>
            <person name="Jiang B.G."/>
            <person name="Yang W.F."/>
            <person name="Lam T.T."/>
            <person name="Chang Q.C."/>
            <person name="Ding S.J."/>
            <person name="Wang X.J."/>
            <person name="Zhu J.G."/>
            <person name="Ruan X.D."/>
            <person name="Zhao L."/>
            <person name="Wei J.T."/>
            <person name="Ye R.Z."/>
            <person name="Que T.C."/>
            <person name="Du C.H."/>
            <person name="Zhou Y.H."/>
            <person name="Cheng J.X."/>
            <person name="Dai P.F."/>
            <person name="Guo W.B."/>
            <person name="Han X.H."/>
            <person name="Huang E.J."/>
            <person name="Li L.F."/>
            <person name="Wei W."/>
            <person name="Gao Y.C."/>
            <person name="Liu J.Z."/>
            <person name="Shao H.Z."/>
            <person name="Wang X."/>
            <person name="Wang C.C."/>
            <person name="Yang T.C."/>
            <person name="Huo Q.B."/>
            <person name="Li W."/>
            <person name="Chen H.Y."/>
            <person name="Chen S.E."/>
            <person name="Zhou L.G."/>
            <person name="Ni X.B."/>
            <person name="Tian J.H."/>
            <person name="Sheng Y."/>
            <person name="Liu T."/>
            <person name="Pan Y.S."/>
            <person name="Xia L.Y."/>
            <person name="Li J."/>
            <person name="Zhao F."/>
            <person name="Cao W.C."/>
        </authorList>
    </citation>
    <scope>NUCLEOTIDE SEQUENCE [LARGE SCALE GENOMIC DNA]</scope>
    <source>
        <strain evidence="1">Iper-2018</strain>
    </source>
</reference>
<keyword evidence="2" id="KW-1185">Reference proteome</keyword>
<dbReference type="EMBL" id="JABSTQ010010272">
    <property type="protein sequence ID" value="KAG0422095.1"/>
    <property type="molecule type" value="Genomic_DNA"/>
</dbReference>
<accession>A0AC60PMJ1</accession>
<proteinExistence type="predicted"/>
<protein>
    <submittedName>
        <fullName evidence="1">Uncharacterized protein</fullName>
    </submittedName>
</protein>
<name>A0AC60PMJ1_IXOPE</name>
<gene>
    <name evidence="1" type="ORF">HPB47_002056</name>
</gene>
<comment type="caution">
    <text evidence="1">The sequence shown here is derived from an EMBL/GenBank/DDBJ whole genome shotgun (WGS) entry which is preliminary data.</text>
</comment>
<dbReference type="Proteomes" id="UP000805193">
    <property type="component" value="Unassembled WGS sequence"/>
</dbReference>
<evidence type="ECO:0000313" key="1">
    <source>
        <dbReference type="EMBL" id="KAG0422095.1"/>
    </source>
</evidence>